<reference evidence="1" key="1">
    <citation type="submission" date="2022-03" db="EMBL/GenBank/DDBJ databases">
        <title>De novo assembled genomes of Belliella spp. (Cyclobacteriaceae) strains.</title>
        <authorList>
            <person name="Szabo A."/>
            <person name="Korponai K."/>
            <person name="Felfoldi T."/>
        </authorList>
    </citation>
    <scope>NUCLEOTIDE SEQUENCE</scope>
    <source>
        <strain evidence="1">DSM 111903</strain>
    </source>
</reference>
<name>A0ABS9V7N8_9BACT</name>
<sequence length="59" mass="6912">MILPFFHTVDAAANRFKNVLAGYILKQFIEEASPFYQYLTNEDDLESYYLVEVIFDSPN</sequence>
<dbReference type="Proteomes" id="UP001165430">
    <property type="component" value="Unassembled WGS sequence"/>
</dbReference>
<comment type="caution">
    <text evidence="1">The sequence shown here is derived from an EMBL/GenBank/DDBJ whole genome shotgun (WGS) entry which is preliminary data.</text>
</comment>
<dbReference type="RefSeq" id="WP_241410019.1">
    <property type="nucleotide sequence ID" value="NZ_JAKZGO010000002.1"/>
</dbReference>
<organism evidence="1 2">
    <name type="scientific">Belliella alkalica</name>
    <dbReference type="NCBI Taxonomy" id="1730871"/>
    <lineage>
        <taxon>Bacteria</taxon>
        <taxon>Pseudomonadati</taxon>
        <taxon>Bacteroidota</taxon>
        <taxon>Cytophagia</taxon>
        <taxon>Cytophagales</taxon>
        <taxon>Cyclobacteriaceae</taxon>
        <taxon>Belliella</taxon>
    </lineage>
</organism>
<dbReference type="EMBL" id="JAKZGO010000002">
    <property type="protein sequence ID" value="MCH7412436.1"/>
    <property type="molecule type" value="Genomic_DNA"/>
</dbReference>
<keyword evidence="2" id="KW-1185">Reference proteome</keyword>
<gene>
    <name evidence="1" type="ORF">MM213_02990</name>
</gene>
<evidence type="ECO:0000313" key="2">
    <source>
        <dbReference type="Proteomes" id="UP001165430"/>
    </source>
</evidence>
<protein>
    <submittedName>
        <fullName evidence="1">Uncharacterized protein</fullName>
    </submittedName>
</protein>
<accession>A0ABS9V7N8</accession>
<proteinExistence type="predicted"/>
<evidence type="ECO:0000313" key="1">
    <source>
        <dbReference type="EMBL" id="MCH7412436.1"/>
    </source>
</evidence>